<dbReference type="InterPro" id="IPR016187">
    <property type="entry name" value="CTDL_fold"/>
</dbReference>
<reference evidence="3 4" key="1">
    <citation type="submission" date="2024-08" db="EMBL/GenBank/DDBJ databases">
        <authorList>
            <person name="Cucini C."/>
            <person name="Frati F."/>
        </authorList>
    </citation>
    <scope>NUCLEOTIDE SEQUENCE [LARGE SCALE GENOMIC DNA]</scope>
</reference>
<keyword evidence="1" id="KW-0732">Signal</keyword>
<evidence type="ECO:0000313" key="4">
    <source>
        <dbReference type="Proteomes" id="UP001642540"/>
    </source>
</evidence>
<dbReference type="InterPro" id="IPR001304">
    <property type="entry name" value="C-type_lectin-like"/>
</dbReference>
<dbReference type="Gene3D" id="3.10.100.10">
    <property type="entry name" value="Mannose-Binding Protein A, subunit A"/>
    <property type="match status" value="1"/>
</dbReference>
<dbReference type="Proteomes" id="UP001642540">
    <property type="component" value="Unassembled WGS sequence"/>
</dbReference>
<dbReference type="InterPro" id="IPR016186">
    <property type="entry name" value="C-type_lectin-like/link_sf"/>
</dbReference>
<feature type="signal peptide" evidence="1">
    <location>
        <begin position="1"/>
        <end position="25"/>
    </location>
</feature>
<evidence type="ECO:0000256" key="1">
    <source>
        <dbReference type="SAM" id="SignalP"/>
    </source>
</evidence>
<gene>
    <name evidence="3" type="ORF">ODALV1_LOCUS9929</name>
</gene>
<accession>A0ABP1QJ95</accession>
<keyword evidence="4" id="KW-1185">Reference proteome</keyword>
<dbReference type="SMART" id="SM00034">
    <property type="entry name" value="CLECT"/>
    <property type="match status" value="1"/>
</dbReference>
<dbReference type="CDD" id="cd00037">
    <property type="entry name" value="CLECT"/>
    <property type="match status" value="1"/>
</dbReference>
<dbReference type="PROSITE" id="PS50041">
    <property type="entry name" value="C_TYPE_LECTIN_2"/>
    <property type="match status" value="1"/>
</dbReference>
<organism evidence="3 4">
    <name type="scientific">Orchesella dallaii</name>
    <dbReference type="NCBI Taxonomy" id="48710"/>
    <lineage>
        <taxon>Eukaryota</taxon>
        <taxon>Metazoa</taxon>
        <taxon>Ecdysozoa</taxon>
        <taxon>Arthropoda</taxon>
        <taxon>Hexapoda</taxon>
        <taxon>Collembola</taxon>
        <taxon>Entomobryomorpha</taxon>
        <taxon>Entomobryoidea</taxon>
        <taxon>Orchesellidae</taxon>
        <taxon>Orchesellinae</taxon>
        <taxon>Orchesella</taxon>
    </lineage>
</organism>
<dbReference type="EMBL" id="CAXLJM020000030">
    <property type="protein sequence ID" value="CAL8098415.1"/>
    <property type="molecule type" value="Genomic_DNA"/>
</dbReference>
<evidence type="ECO:0000259" key="2">
    <source>
        <dbReference type="PROSITE" id="PS50041"/>
    </source>
</evidence>
<evidence type="ECO:0000313" key="3">
    <source>
        <dbReference type="EMBL" id="CAL8098415.1"/>
    </source>
</evidence>
<protein>
    <recommendedName>
        <fullName evidence="2">C-type lectin domain-containing protein</fullName>
    </recommendedName>
</protein>
<dbReference type="Pfam" id="PF00059">
    <property type="entry name" value="Lectin_C"/>
    <property type="match status" value="1"/>
</dbReference>
<name>A0ABP1QJ95_9HEXA</name>
<dbReference type="SUPFAM" id="SSF56436">
    <property type="entry name" value="C-type lectin-like"/>
    <property type="match status" value="1"/>
</dbReference>
<comment type="caution">
    <text evidence="3">The sequence shown here is derived from an EMBL/GenBank/DDBJ whole genome shotgun (WGS) entry which is preliminary data.</text>
</comment>
<feature type="chain" id="PRO_5045076758" description="C-type lectin domain-containing protein" evidence="1">
    <location>
        <begin position="26"/>
        <end position="158"/>
    </location>
</feature>
<sequence>MKFQLFFLLVIQVYLLFGLETRGNGKENLVDLGSVEGKTYFYNKEDRNWTASRAYCQEQGMELATVDSAAQVEFLRLQYNSTTFVAWYWIAARDAQLPRALSWDATDEQVNDIEGIEWEILLDDYKVCGAYASSSQKKFYMLECSYLTYVLCQISTNN</sequence>
<proteinExistence type="predicted"/>
<feature type="domain" description="C-type lectin" evidence="2">
    <location>
        <begin position="35"/>
        <end position="153"/>
    </location>
</feature>